<dbReference type="Pfam" id="PF00561">
    <property type="entry name" value="Abhydrolase_1"/>
    <property type="match status" value="1"/>
</dbReference>
<evidence type="ECO:0000256" key="1">
    <source>
        <dbReference type="ARBA" id="ARBA00022801"/>
    </source>
</evidence>
<name>A0A6A6SQL0_9PLEO</name>
<dbReference type="EMBL" id="MU004500">
    <property type="protein sequence ID" value="KAF2649261.1"/>
    <property type="molecule type" value="Genomic_DNA"/>
</dbReference>
<dbReference type="Gene3D" id="3.40.50.1820">
    <property type="entry name" value="alpha/beta hydrolase"/>
    <property type="match status" value="1"/>
</dbReference>
<dbReference type="SUPFAM" id="SSF53474">
    <property type="entry name" value="alpha/beta-Hydrolases"/>
    <property type="match status" value="1"/>
</dbReference>
<feature type="domain" description="AB hydrolase-1" evidence="3">
    <location>
        <begin position="29"/>
        <end position="326"/>
    </location>
</feature>
<evidence type="ECO:0000313" key="5">
    <source>
        <dbReference type="Proteomes" id="UP000799324"/>
    </source>
</evidence>
<dbReference type="InterPro" id="IPR000639">
    <property type="entry name" value="Epox_hydrolase-like"/>
</dbReference>
<dbReference type="PANTHER" id="PTHR43329">
    <property type="entry name" value="EPOXIDE HYDROLASE"/>
    <property type="match status" value="1"/>
</dbReference>
<gene>
    <name evidence="4" type="ORF">K491DRAFT_698266</name>
</gene>
<dbReference type="AlphaFoldDB" id="A0A6A6SQL0"/>
<evidence type="ECO:0000259" key="3">
    <source>
        <dbReference type="Pfam" id="PF00561"/>
    </source>
</evidence>
<dbReference type="InterPro" id="IPR029058">
    <property type="entry name" value="AB_hydrolase_fold"/>
</dbReference>
<proteinExistence type="inferred from homology"/>
<keyword evidence="5" id="KW-1185">Reference proteome</keyword>
<dbReference type="PRINTS" id="PR00412">
    <property type="entry name" value="EPOXHYDRLASE"/>
</dbReference>
<sequence>MDSLTTDSIAHSTGETTYYYEGGSKEGIPLVFIHGWPDLAQTWHHQLTHFSATSTYRVLAPDMRGYGNSSSPDSKRAYSLEVIVSELVNFTHQLGFTKAIWVAHDWGCGAVSALAAHHPSLFLGMVSLSVPYRTIELGLDHLVSLVNRDIYPEEQYPYGQWTYMKHYELHTEECIENFKSAPLDKITKARYRPHDPARFGKPGRTSTVSLDRGWLFGGRPDALPDIPLGNTLLDESLYESLLAGYRRHGFFPQTAWYLNHDVNAEYAKSEVNGGVLEFPVLYIDAKHDAASSAGTTPKMGQSQRNHVRDLTIEVIESEHWVQLERPEEVNRALERWLATAKL</sequence>
<dbReference type="InterPro" id="IPR000073">
    <property type="entry name" value="AB_hydrolase_1"/>
</dbReference>
<comment type="similarity">
    <text evidence="2">Belongs to the AB hydrolase superfamily. Epoxide hydrolase family.</text>
</comment>
<accession>A0A6A6SQL0</accession>
<evidence type="ECO:0000256" key="2">
    <source>
        <dbReference type="ARBA" id="ARBA00038334"/>
    </source>
</evidence>
<dbReference type="OrthoDB" id="408373at2759"/>
<keyword evidence="1 4" id="KW-0378">Hydrolase</keyword>
<protein>
    <submittedName>
        <fullName evidence="4">Epoxide hydrolase 2</fullName>
    </submittedName>
</protein>
<organism evidence="4 5">
    <name type="scientific">Lophiostoma macrostomum CBS 122681</name>
    <dbReference type="NCBI Taxonomy" id="1314788"/>
    <lineage>
        <taxon>Eukaryota</taxon>
        <taxon>Fungi</taxon>
        <taxon>Dikarya</taxon>
        <taxon>Ascomycota</taxon>
        <taxon>Pezizomycotina</taxon>
        <taxon>Dothideomycetes</taxon>
        <taxon>Pleosporomycetidae</taxon>
        <taxon>Pleosporales</taxon>
        <taxon>Lophiostomataceae</taxon>
        <taxon>Lophiostoma</taxon>
    </lineage>
</organism>
<dbReference type="Proteomes" id="UP000799324">
    <property type="component" value="Unassembled WGS sequence"/>
</dbReference>
<evidence type="ECO:0000313" key="4">
    <source>
        <dbReference type="EMBL" id="KAF2649261.1"/>
    </source>
</evidence>
<reference evidence="4" key="1">
    <citation type="journal article" date="2020" name="Stud. Mycol.">
        <title>101 Dothideomycetes genomes: a test case for predicting lifestyles and emergence of pathogens.</title>
        <authorList>
            <person name="Haridas S."/>
            <person name="Albert R."/>
            <person name="Binder M."/>
            <person name="Bloem J."/>
            <person name="Labutti K."/>
            <person name="Salamov A."/>
            <person name="Andreopoulos B."/>
            <person name="Baker S."/>
            <person name="Barry K."/>
            <person name="Bills G."/>
            <person name="Bluhm B."/>
            <person name="Cannon C."/>
            <person name="Castanera R."/>
            <person name="Culley D."/>
            <person name="Daum C."/>
            <person name="Ezra D."/>
            <person name="Gonzalez J."/>
            <person name="Henrissat B."/>
            <person name="Kuo A."/>
            <person name="Liang C."/>
            <person name="Lipzen A."/>
            <person name="Lutzoni F."/>
            <person name="Magnuson J."/>
            <person name="Mondo S."/>
            <person name="Nolan M."/>
            <person name="Ohm R."/>
            <person name="Pangilinan J."/>
            <person name="Park H.-J."/>
            <person name="Ramirez L."/>
            <person name="Alfaro M."/>
            <person name="Sun H."/>
            <person name="Tritt A."/>
            <person name="Yoshinaga Y."/>
            <person name="Zwiers L.-H."/>
            <person name="Turgeon B."/>
            <person name="Goodwin S."/>
            <person name="Spatafora J."/>
            <person name="Crous P."/>
            <person name="Grigoriev I."/>
        </authorList>
    </citation>
    <scope>NUCLEOTIDE SEQUENCE</scope>
    <source>
        <strain evidence="4">CBS 122681</strain>
    </source>
</reference>
<dbReference type="GO" id="GO:0016787">
    <property type="term" value="F:hydrolase activity"/>
    <property type="evidence" value="ECO:0007669"/>
    <property type="project" value="UniProtKB-KW"/>
</dbReference>